<accession>H1FUL1</accession>
<evidence type="ECO:0000313" key="2">
    <source>
        <dbReference type="Proteomes" id="UP000006431"/>
    </source>
</evidence>
<organism evidence="1 2">
    <name type="scientific">Sulfurimonas gotlandica (strain DSM 19862 / JCM 16533 / GD1)</name>
    <dbReference type="NCBI Taxonomy" id="929558"/>
    <lineage>
        <taxon>Bacteria</taxon>
        <taxon>Pseudomonadati</taxon>
        <taxon>Campylobacterota</taxon>
        <taxon>Epsilonproteobacteria</taxon>
        <taxon>Campylobacterales</taxon>
        <taxon>Sulfurimonadaceae</taxon>
        <taxon>Sulfurimonas</taxon>
    </lineage>
</organism>
<evidence type="ECO:0000313" key="1">
    <source>
        <dbReference type="EMBL" id="EHP30163.1"/>
    </source>
</evidence>
<dbReference type="Proteomes" id="UP000006431">
    <property type="component" value="Unassembled WGS sequence"/>
</dbReference>
<dbReference type="eggNOG" id="ENOG50318XK">
    <property type="taxonomic scope" value="Bacteria"/>
</dbReference>
<sequence>MAKRGGKSLFSVSTLLASFFGAAMIAGAFAYFNYKFSEYKFIDFKEWVFYEKSNVFSPTADKYVVVFYSSKENNTMKLLSETKLKLPILAIDYYNEVIENSSGTTFLRSGTKNSLSFIQRFNIYESPSIFFIKKSKESLYKQDSMIRKLDNLKELASHIEAL</sequence>
<dbReference type="EMBL" id="AFRZ01000001">
    <property type="protein sequence ID" value="EHP30163.1"/>
    <property type="molecule type" value="Genomic_DNA"/>
</dbReference>
<reference evidence="1 2" key="1">
    <citation type="journal article" date="2012" name="Proc. Natl. Acad. Sci. U.S.A.">
        <title>Genome and physiology of a model Epsilonproteobacterium responsible for sulfide detoxification in marine oxygen depletion zones.</title>
        <authorList>
            <person name="Grote J."/>
            <person name="Schott T."/>
            <person name="Bruckner C.G."/>
            <person name="Glockner F.O."/>
            <person name="Jost G."/>
            <person name="Teeling H."/>
            <person name="Labrenz M."/>
            <person name="Jurgens K."/>
        </authorList>
    </citation>
    <scope>NUCLEOTIDE SEQUENCE [LARGE SCALE GENOMIC DNA]</scope>
    <source>
        <strain evidence="1 2">GD1</strain>
    </source>
</reference>
<dbReference type="STRING" id="929558.SMGD1_1639"/>
<name>B6BI11_SULGG</name>
<dbReference type="OrthoDB" id="5354999at2"/>
<accession>B6BI11</accession>
<gene>
    <name evidence="1" type="ORF">SMGD1_1639</name>
</gene>
<keyword evidence="2" id="KW-1185">Reference proteome</keyword>
<proteinExistence type="predicted"/>
<dbReference type="RefSeq" id="WP_008336135.1">
    <property type="nucleotide sequence ID" value="NZ_AFRZ01000001.1"/>
</dbReference>
<protein>
    <submittedName>
        <fullName evidence="1">Uncharacterized protein</fullName>
    </submittedName>
</protein>
<dbReference type="HOGENOM" id="CLU_138609_0_0_7"/>
<comment type="caution">
    <text evidence="1">The sequence shown here is derived from an EMBL/GenBank/DDBJ whole genome shotgun (WGS) entry which is preliminary data.</text>
</comment>
<dbReference type="AlphaFoldDB" id="B6BI11"/>
<dbReference type="PATRIC" id="fig|929558.5.peg.1630"/>